<protein>
    <recommendedName>
        <fullName evidence="3">PHD-type domain-containing protein</fullName>
    </recommendedName>
</protein>
<reference evidence="1" key="1">
    <citation type="submission" date="2021-03" db="EMBL/GenBank/DDBJ databases">
        <authorList>
            <person name="Bekaert M."/>
        </authorList>
    </citation>
    <scope>NUCLEOTIDE SEQUENCE</scope>
</reference>
<keyword evidence="2" id="KW-1185">Reference proteome</keyword>
<dbReference type="Proteomes" id="UP000683360">
    <property type="component" value="Unassembled WGS sequence"/>
</dbReference>
<dbReference type="AlphaFoldDB" id="A0A8S3Q0R8"/>
<evidence type="ECO:0008006" key="3">
    <source>
        <dbReference type="Google" id="ProtNLM"/>
    </source>
</evidence>
<comment type="caution">
    <text evidence="1">The sequence shown here is derived from an EMBL/GenBank/DDBJ whole genome shotgun (WGS) entry which is preliminary data.</text>
</comment>
<dbReference type="EMBL" id="CAJPWZ010000178">
    <property type="protein sequence ID" value="CAG2187659.1"/>
    <property type="molecule type" value="Genomic_DNA"/>
</dbReference>
<sequence length="151" mass="17256">MLSLVRNTGCEQWFHYECEHLSHVDIKIIEENGDENYVCKTCKIHINALNDKLDNESQSNLDSPTNVKPLNYTVSSPQNTPLQIISATPIDNCKRNNNNGSSAMQHPRIMVPGMSKTPTIHDFGNNVNYDKLKSLQLQASKKTLYKYNKYR</sequence>
<dbReference type="InterPro" id="IPR011011">
    <property type="entry name" value="Znf_FYVE_PHD"/>
</dbReference>
<dbReference type="OrthoDB" id="436852at2759"/>
<dbReference type="InterPro" id="IPR013083">
    <property type="entry name" value="Znf_RING/FYVE/PHD"/>
</dbReference>
<evidence type="ECO:0000313" key="1">
    <source>
        <dbReference type="EMBL" id="CAG2187659.1"/>
    </source>
</evidence>
<dbReference type="SUPFAM" id="SSF57903">
    <property type="entry name" value="FYVE/PHD zinc finger"/>
    <property type="match status" value="1"/>
</dbReference>
<evidence type="ECO:0000313" key="2">
    <source>
        <dbReference type="Proteomes" id="UP000683360"/>
    </source>
</evidence>
<accession>A0A8S3Q0R8</accession>
<proteinExistence type="predicted"/>
<organism evidence="1 2">
    <name type="scientific">Mytilus edulis</name>
    <name type="common">Blue mussel</name>
    <dbReference type="NCBI Taxonomy" id="6550"/>
    <lineage>
        <taxon>Eukaryota</taxon>
        <taxon>Metazoa</taxon>
        <taxon>Spiralia</taxon>
        <taxon>Lophotrochozoa</taxon>
        <taxon>Mollusca</taxon>
        <taxon>Bivalvia</taxon>
        <taxon>Autobranchia</taxon>
        <taxon>Pteriomorphia</taxon>
        <taxon>Mytilida</taxon>
        <taxon>Mytiloidea</taxon>
        <taxon>Mytilidae</taxon>
        <taxon>Mytilinae</taxon>
        <taxon>Mytilus</taxon>
    </lineage>
</organism>
<name>A0A8S3Q0R8_MYTED</name>
<dbReference type="Gene3D" id="3.30.40.10">
    <property type="entry name" value="Zinc/RING finger domain, C3HC4 (zinc finger)"/>
    <property type="match status" value="1"/>
</dbReference>
<gene>
    <name evidence="1" type="ORF">MEDL_3126</name>
</gene>